<protein>
    <submittedName>
        <fullName evidence="3">DUF3040 domain-containing protein</fullName>
    </submittedName>
</protein>
<feature type="compositionally biased region" description="Low complexity" evidence="1">
    <location>
        <begin position="108"/>
        <end position="120"/>
    </location>
</feature>
<organism evidence="3 4">
    <name type="scientific">Microbacterium mitrae</name>
    <dbReference type="NCBI Taxonomy" id="664640"/>
    <lineage>
        <taxon>Bacteria</taxon>
        <taxon>Bacillati</taxon>
        <taxon>Actinomycetota</taxon>
        <taxon>Actinomycetes</taxon>
        <taxon>Micrococcales</taxon>
        <taxon>Microbacteriaceae</taxon>
        <taxon>Microbacterium</taxon>
    </lineage>
</organism>
<dbReference type="EMBL" id="VRSW01000002">
    <property type="protein sequence ID" value="TXK04752.1"/>
    <property type="molecule type" value="Genomic_DNA"/>
</dbReference>
<comment type="caution">
    <text evidence="3">The sequence shown here is derived from an EMBL/GenBank/DDBJ whole genome shotgun (WGS) entry which is preliminary data.</text>
</comment>
<reference evidence="3 4" key="1">
    <citation type="submission" date="2019-08" db="EMBL/GenBank/DDBJ databases">
        <authorList>
            <person name="Dong K."/>
        </authorList>
    </citation>
    <scope>NUCLEOTIDE SEQUENCE [LARGE SCALE GENOMIC DNA]</scope>
    <source>
        <strain evidence="3 4">M4-8</strain>
    </source>
</reference>
<feature type="compositionally biased region" description="Basic and acidic residues" evidence="1">
    <location>
        <begin position="130"/>
        <end position="143"/>
    </location>
</feature>
<proteinExistence type="predicted"/>
<sequence length="143" mass="15419">MPLSEQEQRMLDEMERNLLRTDADVVSATPTGAPLNYRNLVLGAVFVVIGLGAMVAGVAMFQSLGSSQFIGIIVGLAGFALMFFGVVFAVRPSAKTEIPAHLDDSFASAPSAARGSAPRPNTKQSGFMDRMNDRWDRRQNPSD</sequence>
<dbReference type="OrthoDB" id="5244024at2"/>
<dbReference type="InterPro" id="IPR021401">
    <property type="entry name" value="DUF3040"/>
</dbReference>
<feature type="transmembrane region" description="Helical" evidence="2">
    <location>
        <begin position="40"/>
        <end position="63"/>
    </location>
</feature>
<evidence type="ECO:0000313" key="4">
    <source>
        <dbReference type="Proteomes" id="UP000321196"/>
    </source>
</evidence>
<evidence type="ECO:0000256" key="2">
    <source>
        <dbReference type="SAM" id="Phobius"/>
    </source>
</evidence>
<feature type="region of interest" description="Disordered" evidence="1">
    <location>
        <begin position="108"/>
        <end position="143"/>
    </location>
</feature>
<gene>
    <name evidence="3" type="ORF">FVP60_08815</name>
</gene>
<keyword evidence="2" id="KW-0472">Membrane</keyword>
<evidence type="ECO:0000313" key="3">
    <source>
        <dbReference type="EMBL" id="TXK04752.1"/>
    </source>
</evidence>
<feature type="transmembrane region" description="Helical" evidence="2">
    <location>
        <begin position="69"/>
        <end position="90"/>
    </location>
</feature>
<accession>A0A5C8HMD6</accession>
<dbReference type="AlphaFoldDB" id="A0A5C8HMD6"/>
<keyword evidence="4" id="KW-1185">Reference proteome</keyword>
<name>A0A5C8HMD6_9MICO</name>
<dbReference type="Pfam" id="PF11239">
    <property type="entry name" value="DUF3040"/>
    <property type="match status" value="1"/>
</dbReference>
<evidence type="ECO:0000256" key="1">
    <source>
        <dbReference type="SAM" id="MobiDB-lite"/>
    </source>
</evidence>
<keyword evidence="2" id="KW-1133">Transmembrane helix</keyword>
<dbReference type="Proteomes" id="UP000321196">
    <property type="component" value="Unassembled WGS sequence"/>
</dbReference>
<dbReference type="RefSeq" id="WP_147825887.1">
    <property type="nucleotide sequence ID" value="NZ_BAAARG010000002.1"/>
</dbReference>
<keyword evidence="2" id="KW-0812">Transmembrane</keyword>